<dbReference type="Proteomes" id="UP000010164">
    <property type="component" value="Unassembled WGS sequence"/>
</dbReference>
<name>L0WG17_9GAMM</name>
<dbReference type="AlphaFoldDB" id="L0WG17"/>
<evidence type="ECO:0000256" key="4">
    <source>
        <dbReference type="ARBA" id="ARBA00023136"/>
    </source>
</evidence>
<dbReference type="OrthoDB" id="7021192at2"/>
<proteinExistence type="predicted"/>
<organism evidence="6 7">
    <name type="scientific">Alcanivorax hongdengensis A-11-3</name>
    <dbReference type="NCBI Taxonomy" id="1177179"/>
    <lineage>
        <taxon>Bacteria</taxon>
        <taxon>Pseudomonadati</taxon>
        <taxon>Pseudomonadota</taxon>
        <taxon>Gammaproteobacteria</taxon>
        <taxon>Oceanospirillales</taxon>
        <taxon>Alcanivoracaceae</taxon>
        <taxon>Alcanivorax</taxon>
    </lineage>
</organism>
<feature type="transmembrane region" description="Helical" evidence="5">
    <location>
        <begin position="47"/>
        <end position="65"/>
    </location>
</feature>
<dbReference type="RefSeq" id="WP_008928259.1">
    <property type="nucleotide sequence ID" value="NZ_AMRJ01000005.1"/>
</dbReference>
<evidence type="ECO:0000313" key="6">
    <source>
        <dbReference type="EMBL" id="EKF75097.1"/>
    </source>
</evidence>
<evidence type="ECO:0000256" key="1">
    <source>
        <dbReference type="ARBA" id="ARBA00022475"/>
    </source>
</evidence>
<dbReference type="eggNOG" id="ENOG50337EE">
    <property type="taxonomic scope" value="Bacteria"/>
</dbReference>
<dbReference type="PATRIC" id="fig|1177179.3.peg.1079"/>
<keyword evidence="1" id="KW-1003">Cell membrane</keyword>
<protein>
    <recommendedName>
        <fullName evidence="8">DUF1656 domain-containing protein</fullName>
    </recommendedName>
</protein>
<evidence type="ECO:0008006" key="8">
    <source>
        <dbReference type="Google" id="ProtNLM"/>
    </source>
</evidence>
<evidence type="ECO:0000256" key="3">
    <source>
        <dbReference type="ARBA" id="ARBA00022989"/>
    </source>
</evidence>
<gene>
    <name evidence="6" type="ORF">A11A3_05374</name>
</gene>
<dbReference type="STRING" id="1177179.A11A3_05374"/>
<evidence type="ECO:0000313" key="7">
    <source>
        <dbReference type="Proteomes" id="UP000010164"/>
    </source>
</evidence>
<keyword evidence="2 5" id="KW-0812">Transmembrane</keyword>
<evidence type="ECO:0000256" key="2">
    <source>
        <dbReference type="ARBA" id="ARBA00022692"/>
    </source>
</evidence>
<dbReference type="Pfam" id="PF07869">
    <property type="entry name" value="DUF1656"/>
    <property type="match status" value="1"/>
</dbReference>
<keyword evidence="4 5" id="KW-0472">Membrane</keyword>
<keyword evidence="3 5" id="KW-1133">Transmembrane helix</keyword>
<evidence type="ECO:0000256" key="5">
    <source>
        <dbReference type="SAM" id="Phobius"/>
    </source>
</evidence>
<keyword evidence="7" id="KW-1185">Reference proteome</keyword>
<dbReference type="EMBL" id="AMRJ01000005">
    <property type="protein sequence ID" value="EKF75097.1"/>
    <property type="molecule type" value="Genomic_DNA"/>
</dbReference>
<sequence>MWLREMTLGGLLFSPLLAFALVGLVLTGLTRLAIHRLNGQQWLWKDAWFYVALFVCYSALALRLLG</sequence>
<accession>L0WG17</accession>
<reference evidence="6 7" key="1">
    <citation type="journal article" date="2012" name="J. Bacteriol.">
        <title>Genome Sequence of the Alkane-Degrading Bacterium Alcanivorax hongdengensis Type Strain A-11-3.</title>
        <authorList>
            <person name="Lai Q."/>
            <person name="Shao Z."/>
        </authorList>
    </citation>
    <scope>NUCLEOTIDE SEQUENCE [LARGE SCALE GENOMIC DNA]</scope>
    <source>
        <strain evidence="6 7">A-11-3</strain>
    </source>
</reference>
<dbReference type="InterPro" id="IPR012451">
    <property type="entry name" value="DUF1656"/>
</dbReference>
<comment type="caution">
    <text evidence="6">The sequence shown here is derived from an EMBL/GenBank/DDBJ whole genome shotgun (WGS) entry which is preliminary data.</text>
</comment>